<feature type="transmembrane region" description="Helical" evidence="1">
    <location>
        <begin position="37"/>
        <end position="55"/>
    </location>
</feature>
<feature type="transmembrane region" description="Helical" evidence="1">
    <location>
        <begin position="101"/>
        <end position="125"/>
    </location>
</feature>
<keyword evidence="1" id="KW-0472">Membrane</keyword>
<feature type="transmembrane region" description="Helical" evidence="1">
    <location>
        <begin position="145"/>
        <end position="170"/>
    </location>
</feature>
<comment type="caution">
    <text evidence="2">The sequence shown here is derived from an EMBL/GenBank/DDBJ whole genome shotgun (WGS) entry which is preliminary data.</text>
</comment>
<feature type="transmembrane region" description="Helical" evidence="1">
    <location>
        <begin position="67"/>
        <end position="89"/>
    </location>
</feature>
<sequence length="330" mass="38306">MAPHRLFIFVNFGYEHYPHISTMAAVRRSLYDHSVSMDFETTTFMVFHLMVYLFVKFCQLFQCVNFYLYYMFSSVQLCQFCCCSALLAFSSDFFLSKLSQIFVSVLIHLKCIINVFGWLVSIGMFDIDDIVVSIYFIDKNFIIKPFYTVIVIVEVGKALSFGYVTFLLCLKKFIYKLCIILIAGDQYYLCVFIFTLELHGLIFAFTLLIKINISVCLIKLTIRECPLSQRYQVACTESYSRAYFILPVFRFGARHFCLALSTRGAVFVFDIQWCGRTLYSAFSLYTFVGLYYIRRSLVSFSPRCGVVRVVTLPVSDPGLFSVFSFVNKKY</sequence>
<evidence type="ECO:0000313" key="2">
    <source>
        <dbReference type="EMBL" id="PJE77721.1"/>
    </source>
</evidence>
<protein>
    <submittedName>
        <fullName evidence="2">Uncharacterized protein</fullName>
    </submittedName>
</protein>
<reference evidence="2" key="1">
    <citation type="journal article" date="2017" name="Appl. Environ. Microbiol.">
        <title>Molecular characterization of an Endozoicomonas-like organism causing infection in king scallop Pecten maximus L.</title>
        <authorList>
            <person name="Cano I."/>
            <person name="van Aerle R."/>
            <person name="Ross S."/>
            <person name="Verner-Jeffreys D.W."/>
            <person name="Paley R.K."/>
            <person name="Rimmer G."/>
            <person name="Ryder D."/>
            <person name="Hooper P."/>
            <person name="Stone D."/>
            <person name="Feist S.W."/>
        </authorList>
    </citation>
    <scope>NUCLEOTIDE SEQUENCE</scope>
</reference>
<dbReference type="EMBL" id="NSIT01000410">
    <property type="protein sequence ID" value="PJE77721.1"/>
    <property type="molecule type" value="Genomic_DNA"/>
</dbReference>
<evidence type="ECO:0000256" key="1">
    <source>
        <dbReference type="SAM" id="Phobius"/>
    </source>
</evidence>
<name>A0A2H9T3E4_9ZZZZ</name>
<keyword evidence="1" id="KW-0812">Transmembrane</keyword>
<gene>
    <name evidence="2" type="ORF">CI610_03351</name>
</gene>
<organism evidence="2">
    <name type="scientific">invertebrate metagenome</name>
    <dbReference type="NCBI Taxonomy" id="1711999"/>
    <lineage>
        <taxon>unclassified sequences</taxon>
        <taxon>metagenomes</taxon>
        <taxon>organismal metagenomes</taxon>
    </lineage>
</organism>
<accession>A0A2H9T3E4</accession>
<dbReference type="AlphaFoldDB" id="A0A2H9T3E4"/>
<keyword evidence="1" id="KW-1133">Transmembrane helix</keyword>
<proteinExistence type="predicted"/>